<sequence length="95" mass="11138">MYGRMRWPTSTLIDDDSNNTVLGSTEIQQKERELKYQLSIFNSVAYQQGSAEDRVFAFCHNEDYATNTIVHEMRSNDDHDVPLVRTNRWEKPRIG</sequence>
<reference evidence="1 2" key="2">
    <citation type="journal article" date="2017" name="Front. Plant Sci.">
        <title>Gene Classification and Mining of Molecular Markers Useful in Red Clover (Trifolium pratense) Breeding.</title>
        <authorList>
            <person name="Istvanek J."/>
            <person name="Dluhosova J."/>
            <person name="Dluhos P."/>
            <person name="Patkova L."/>
            <person name="Nedelnik J."/>
            <person name="Repkova J."/>
        </authorList>
    </citation>
    <scope>NUCLEOTIDE SEQUENCE [LARGE SCALE GENOMIC DNA]</scope>
    <source>
        <strain evidence="2">cv. Tatra</strain>
        <tissue evidence="1">Young leaves</tissue>
    </source>
</reference>
<dbReference type="EMBL" id="ASHM01000499">
    <property type="protein sequence ID" value="PNY04829.1"/>
    <property type="molecule type" value="Genomic_DNA"/>
</dbReference>
<comment type="caution">
    <text evidence="1">The sequence shown here is derived from an EMBL/GenBank/DDBJ whole genome shotgun (WGS) entry which is preliminary data.</text>
</comment>
<evidence type="ECO:0000313" key="2">
    <source>
        <dbReference type="Proteomes" id="UP000236291"/>
    </source>
</evidence>
<name>A0A2K3NP73_TRIPR</name>
<dbReference type="Proteomes" id="UP000236291">
    <property type="component" value="Unassembled WGS sequence"/>
</dbReference>
<protein>
    <submittedName>
        <fullName evidence="1">Uncharacterized protein</fullName>
    </submittedName>
</protein>
<accession>A0A2K3NP73</accession>
<reference evidence="1 2" key="1">
    <citation type="journal article" date="2014" name="Am. J. Bot.">
        <title>Genome assembly and annotation for red clover (Trifolium pratense; Fabaceae).</title>
        <authorList>
            <person name="Istvanek J."/>
            <person name="Jaros M."/>
            <person name="Krenek A."/>
            <person name="Repkova J."/>
        </authorList>
    </citation>
    <scope>NUCLEOTIDE SEQUENCE [LARGE SCALE GENOMIC DNA]</scope>
    <source>
        <strain evidence="2">cv. Tatra</strain>
        <tissue evidence="1">Young leaves</tissue>
    </source>
</reference>
<gene>
    <name evidence="1" type="ORF">L195_g001259</name>
</gene>
<dbReference type="AlphaFoldDB" id="A0A2K3NP73"/>
<organism evidence="1 2">
    <name type="scientific">Trifolium pratense</name>
    <name type="common">Red clover</name>
    <dbReference type="NCBI Taxonomy" id="57577"/>
    <lineage>
        <taxon>Eukaryota</taxon>
        <taxon>Viridiplantae</taxon>
        <taxon>Streptophyta</taxon>
        <taxon>Embryophyta</taxon>
        <taxon>Tracheophyta</taxon>
        <taxon>Spermatophyta</taxon>
        <taxon>Magnoliopsida</taxon>
        <taxon>eudicotyledons</taxon>
        <taxon>Gunneridae</taxon>
        <taxon>Pentapetalae</taxon>
        <taxon>rosids</taxon>
        <taxon>fabids</taxon>
        <taxon>Fabales</taxon>
        <taxon>Fabaceae</taxon>
        <taxon>Papilionoideae</taxon>
        <taxon>50 kb inversion clade</taxon>
        <taxon>NPAAA clade</taxon>
        <taxon>Hologalegina</taxon>
        <taxon>IRL clade</taxon>
        <taxon>Trifolieae</taxon>
        <taxon>Trifolium</taxon>
    </lineage>
</organism>
<proteinExistence type="predicted"/>
<evidence type="ECO:0000313" key="1">
    <source>
        <dbReference type="EMBL" id="PNY04829.1"/>
    </source>
</evidence>